<dbReference type="Pfam" id="PF22909">
    <property type="entry name" value="Caulimovir_coat_dom"/>
    <property type="match status" value="1"/>
</dbReference>
<evidence type="ECO:0000256" key="1">
    <source>
        <dbReference type="SAM" id="MobiDB-lite"/>
    </source>
</evidence>
<dbReference type="Proteomes" id="UP001604336">
    <property type="component" value="Unassembled WGS sequence"/>
</dbReference>
<comment type="caution">
    <text evidence="2">The sequence shown here is derived from an EMBL/GenBank/DDBJ whole genome shotgun (WGS) entry which is preliminary data.</text>
</comment>
<protein>
    <submittedName>
        <fullName evidence="2">Uncharacterized protein</fullName>
    </submittedName>
</protein>
<evidence type="ECO:0000313" key="2">
    <source>
        <dbReference type="EMBL" id="KAL2465800.1"/>
    </source>
</evidence>
<feature type="compositionally biased region" description="Basic residues" evidence="1">
    <location>
        <begin position="536"/>
        <end position="547"/>
    </location>
</feature>
<accession>A0ABD1PPF9</accession>
<dbReference type="AlphaFoldDB" id="A0ABD1PPF9"/>
<keyword evidence="3" id="KW-1185">Reference proteome</keyword>
<gene>
    <name evidence="2" type="ORF">Adt_41651</name>
</gene>
<sequence>MVRPKEFSAEQLAGLEWDMDKFLEQKEKTIAPTEALTYRDIHGRTSLRFLNYNHVESQSEGNDEEESVSEPFIVNVHIELIGEDLDRIIFPKVLGLILDKKELLQLEEQMYVTKQIQEHEYLYYDLEQNIRVGIIEEDQDNQSEVSYEKDFMESYKTIDDTPFDKTIKHEPFSYGGGFPPRGAYDTYNEPPQDAKFVARGSERAIENKVEFQSASKAHILNLTAHDPQIWNSVIDVWKNTIIGHYIRNFQDMEPLDMYRYLETFLGESTKAMWEAYKREKKEEFNQLVALGSNPYNFFNKIQILITGADPNSGHMSIQIKAMRDLEQLNLYKWTKGNYVKNFLNEYYYLTAISGNTFNHEIGQKLLHKQPRPLGLEITESWNNLPSVKENPDKKWSIGHRIQHMSRPPLRPGIPPGNTYASSAIMQTSSSQNRTIYQDRIRFVLPKIQQTQGTVDFPTIQTSQNKSEQKEIWDTLGKPSGKYDYLVKYSSSAEQSSPNKGKEVLQDSQDPDDDIISINRLLSQIQKLQDTPEKSKKIPTQKKKAVKKKKEDVGKKFEIAINKALERVFTRKEEASEKEIKECH</sequence>
<name>A0ABD1PPF9_9LAMI</name>
<feature type="region of interest" description="Disordered" evidence="1">
    <location>
        <begin position="527"/>
        <end position="548"/>
    </location>
</feature>
<organism evidence="2 3">
    <name type="scientific">Abeliophyllum distichum</name>
    <dbReference type="NCBI Taxonomy" id="126358"/>
    <lineage>
        <taxon>Eukaryota</taxon>
        <taxon>Viridiplantae</taxon>
        <taxon>Streptophyta</taxon>
        <taxon>Embryophyta</taxon>
        <taxon>Tracheophyta</taxon>
        <taxon>Spermatophyta</taxon>
        <taxon>Magnoliopsida</taxon>
        <taxon>eudicotyledons</taxon>
        <taxon>Gunneridae</taxon>
        <taxon>Pentapetalae</taxon>
        <taxon>asterids</taxon>
        <taxon>lamiids</taxon>
        <taxon>Lamiales</taxon>
        <taxon>Oleaceae</taxon>
        <taxon>Forsythieae</taxon>
        <taxon>Abeliophyllum</taxon>
    </lineage>
</organism>
<proteinExistence type="predicted"/>
<reference evidence="3" key="1">
    <citation type="submission" date="2024-07" db="EMBL/GenBank/DDBJ databases">
        <title>Two chromosome-level genome assemblies of Korean endemic species Abeliophyllum distichum and Forsythia ovata (Oleaceae).</title>
        <authorList>
            <person name="Jang H."/>
        </authorList>
    </citation>
    <scope>NUCLEOTIDE SEQUENCE [LARGE SCALE GENOMIC DNA]</scope>
</reference>
<evidence type="ECO:0000313" key="3">
    <source>
        <dbReference type="Proteomes" id="UP001604336"/>
    </source>
</evidence>
<dbReference type="EMBL" id="JBFOLK010000013">
    <property type="protein sequence ID" value="KAL2465800.1"/>
    <property type="molecule type" value="Genomic_DNA"/>
</dbReference>
<feature type="region of interest" description="Disordered" evidence="1">
    <location>
        <begin position="491"/>
        <end position="511"/>
    </location>
</feature>